<name>A0A0S6VQC2_9BACT</name>
<keyword evidence="2" id="KW-0808">Transferase</keyword>
<evidence type="ECO:0000313" key="3">
    <source>
        <dbReference type="Proteomes" id="UP000030700"/>
    </source>
</evidence>
<dbReference type="Pfam" id="PF13489">
    <property type="entry name" value="Methyltransf_23"/>
    <property type="match status" value="1"/>
</dbReference>
<dbReference type="Proteomes" id="UP000030700">
    <property type="component" value="Unassembled WGS sequence"/>
</dbReference>
<gene>
    <name evidence="2" type="ORF">U14_00470</name>
</gene>
<dbReference type="Gene3D" id="3.90.550.10">
    <property type="entry name" value="Spore Coat Polysaccharide Biosynthesis Protein SpsA, Chain A"/>
    <property type="match status" value="1"/>
</dbReference>
<accession>A0A0S6VQC2</accession>
<dbReference type="AlphaFoldDB" id="A0A0S6VQC2"/>
<dbReference type="CDD" id="cd02440">
    <property type="entry name" value="AdoMet_MTases"/>
    <property type="match status" value="1"/>
</dbReference>
<dbReference type="EMBL" id="DF820455">
    <property type="protein sequence ID" value="GAK49250.1"/>
    <property type="molecule type" value="Genomic_DNA"/>
</dbReference>
<dbReference type="Pfam" id="PF00535">
    <property type="entry name" value="Glycos_transf_2"/>
    <property type="match status" value="1"/>
</dbReference>
<dbReference type="STRING" id="1499966.U14_00470"/>
<dbReference type="Gene3D" id="3.40.50.150">
    <property type="entry name" value="Vaccinia Virus protein VP39"/>
    <property type="match status" value="1"/>
</dbReference>
<evidence type="ECO:0000259" key="1">
    <source>
        <dbReference type="Pfam" id="PF00535"/>
    </source>
</evidence>
<dbReference type="SUPFAM" id="SSF53448">
    <property type="entry name" value="Nucleotide-diphospho-sugar transferases"/>
    <property type="match status" value="1"/>
</dbReference>
<dbReference type="PANTHER" id="PTHR48090:SF7">
    <property type="entry name" value="RFBJ PROTEIN"/>
    <property type="match status" value="1"/>
</dbReference>
<dbReference type="CDD" id="cd04179">
    <property type="entry name" value="DPM_DPG-synthase_like"/>
    <property type="match status" value="1"/>
</dbReference>
<dbReference type="GO" id="GO:0016740">
    <property type="term" value="F:transferase activity"/>
    <property type="evidence" value="ECO:0007669"/>
    <property type="project" value="UniProtKB-KW"/>
</dbReference>
<dbReference type="InterPro" id="IPR029063">
    <property type="entry name" value="SAM-dependent_MTases_sf"/>
</dbReference>
<evidence type="ECO:0000313" key="2">
    <source>
        <dbReference type="EMBL" id="GAK49250.1"/>
    </source>
</evidence>
<organism evidence="2 3">
    <name type="scientific">Candidatus Moduliflexus flocculans</name>
    <dbReference type="NCBI Taxonomy" id="1499966"/>
    <lineage>
        <taxon>Bacteria</taxon>
        <taxon>Candidatus Moduliflexota</taxon>
        <taxon>Candidatus Moduliflexia</taxon>
        <taxon>Candidatus Moduliflexales</taxon>
        <taxon>Candidatus Moduliflexaceae</taxon>
    </lineage>
</organism>
<protein>
    <submittedName>
        <fullName evidence="2">Glycosyl transferase family 2</fullName>
    </submittedName>
</protein>
<proteinExistence type="predicted"/>
<dbReference type="InterPro" id="IPR001173">
    <property type="entry name" value="Glyco_trans_2-like"/>
</dbReference>
<dbReference type="SUPFAM" id="SSF53335">
    <property type="entry name" value="S-adenosyl-L-methionine-dependent methyltransferases"/>
    <property type="match status" value="1"/>
</dbReference>
<dbReference type="PANTHER" id="PTHR48090">
    <property type="entry name" value="UNDECAPRENYL-PHOSPHATE 4-DEOXY-4-FORMAMIDO-L-ARABINOSE TRANSFERASE-RELATED"/>
    <property type="match status" value="1"/>
</dbReference>
<reference evidence="2 3" key="1">
    <citation type="journal article" date="2015" name="PeerJ">
        <title>First genomic representation of candidate bacterial phylum KSB3 points to enhanced environmental sensing as a trigger of wastewater bulking.</title>
        <authorList>
            <person name="Sekiguchi Y."/>
            <person name="Ohashi A."/>
            <person name="Parks D.H."/>
            <person name="Yamauchi T."/>
            <person name="Tyson G.W."/>
            <person name="Hugenholtz P."/>
        </authorList>
    </citation>
    <scope>NUCLEOTIDE SEQUENCE [LARGE SCALE GENOMIC DNA]</scope>
</reference>
<dbReference type="InterPro" id="IPR050256">
    <property type="entry name" value="Glycosyltransferase_2"/>
</dbReference>
<dbReference type="HOGENOM" id="CLU_533878_0_0_0"/>
<keyword evidence="3" id="KW-1185">Reference proteome</keyword>
<dbReference type="InterPro" id="IPR029044">
    <property type="entry name" value="Nucleotide-diphossugar_trans"/>
</dbReference>
<feature type="domain" description="Glycosyltransferase 2-like" evidence="1">
    <location>
        <begin position="11"/>
        <end position="182"/>
    </location>
</feature>
<sequence length="510" mass="58292">MSEILKKRLLIFIVAYNAERHIQHVLDRIPPSIYQDYEYEILLIDDSSTDHTFDFAKRYQSIHRDIRLKVLFNPENLGYGGNQKLGYHYAIQHHFDVVVLLHGDGQYAPELLEAMVSPIFDGEADIVLGSRMLNKGGARKGGMPLYKFIGNKMLTTFQNMLLKTSLSEFHSGYRAFSVKALRGLPFERNSNDFHFDTQILIQAAFKSLRILEIPIPTYYGDEICHVQGVKYAWNVFKSTLLAKAHTYSIFYQREYDLNPNEPAHYSLKSGYASSHSLAIERIAPHSTVLDLGCHQGYVANELRKKGCHVVGVDTLPATHSDYLNEFWLADLNHPDRLPSLEQFDHILMLDILQHLDNPEQFLDSIRKKTKRTSPVVIITTANVAFFIIRIQLLLAQFNYSKQGILDMTHKRLFTFHSLKKLCLGSGYKILSVKGIPAPFPKALGNNRFARFLVKVNEALIRVSKTLFSFQIYIEARPTPVVSELLAYAIHESVERKVISQETATEQTGEQ</sequence>